<gene>
    <name evidence="3" type="ORF">JEQ47_00210</name>
</gene>
<dbReference type="Gene3D" id="3.40.50.2000">
    <property type="entry name" value="Glycogen Phosphorylase B"/>
    <property type="match status" value="2"/>
</dbReference>
<evidence type="ECO:0000259" key="2">
    <source>
        <dbReference type="Pfam" id="PF13439"/>
    </source>
</evidence>
<accession>A0A934IVT5</accession>
<dbReference type="InterPro" id="IPR050194">
    <property type="entry name" value="Glycosyltransferase_grp1"/>
</dbReference>
<dbReference type="EMBL" id="JAEKMH010000001">
    <property type="protein sequence ID" value="MBJ3783125.1"/>
    <property type="molecule type" value="Genomic_DNA"/>
</dbReference>
<name>A0A934IVT5_9HYPH</name>
<keyword evidence="4" id="KW-1185">Reference proteome</keyword>
<sequence length="387" mass="42615">MTPPFAQKHIVIFVSTMAYGGAERHALNLAKHLQQRGYRLTVLVYSNHAGGGLEKEAERLKLVFLGFRGIPTMKEFQELRTFFVDNQPDVVFTVNETTNVVASAAKLAGSLRGTLINILHSSPGLIYFAHNDTSFKKSAISLLRYWSYRISLKLSDTLVFVSDTQKAEWTKRKLTITPTKVIRNGVDINYFSPAPDLGGKVRNELGISPQTIVVTLVGAFRPEKNQAQLVRVVSRLRDQGYDVAAIFVGTGPDFSTVQNLAVHLTVERHCFFIGAKSDVRPYLNASDFGILCSTSETLSLAALEFLASGVPMILSDVGAAKELVEEGVNGFVFPTGDDDALCEILTKAIVDGTQANMRHKARESVVDKSLAHQYDSFDRLIEQSISN</sequence>
<evidence type="ECO:0000313" key="4">
    <source>
        <dbReference type="Proteomes" id="UP000602124"/>
    </source>
</evidence>
<proteinExistence type="predicted"/>
<organism evidence="3 4">
    <name type="scientific">Devosia sediminis</name>
    <dbReference type="NCBI Taxonomy" id="2798801"/>
    <lineage>
        <taxon>Bacteria</taxon>
        <taxon>Pseudomonadati</taxon>
        <taxon>Pseudomonadota</taxon>
        <taxon>Alphaproteobacteria</taxon>
        <taxon>Hyphomicrobiales</taxon>
        <taxon>Devosiaceae</taxon>
        <taxon>Devosia</taxon>
    </lineage>
</organism>
<dbReference type="PANTHER" id="PTHR45947">
    <property type="entry name" value="SULFOQUINOVOSYL TRANSFERASE SQD2"/>
    <property type="match status" value="1"/>
</dbReference>
<dbReference type="InterPro" id="IPR001296">
    <property type="entry name" value="Glyco_trans_1"/>
</dbReference>
<feature type="domain" description="Glycosyl transferase family 1" evidence="1">
    <location>
        <begin position="202"/>
        <end position="362"/>
    </location>
</feature>
<reference evidence="3" key="1">
    <citation type="submission" date="2020-12" db="EMBL/GenBank/DDBJ databases">
        <title>Devosia sp. MSA67 isolated from Mo River.</title>
        <authorList>
            <person name="Ma F."/>
            <person name="Zi Z."/>
        </authorList>
    </citation>
    <scope>NUCLEOTIDE SEQUENCE</scope>
    <source>
        <strain evidence="3">MSA67</strain>
    </source>
</reference>
<evidence type="ECO:0000259" key="1">
    <source>
        <dbReference type="Pfam" id="PF00534"/>
    </source>
</evidence>
<dbReference type="InterPro" id="IPR028098">
    <property type="entry name" value="Glyco_trans_4-like_N"/>
</dbReference>
<dbReference type="GO" id="GO:0016757">
    <property type="term" value="F:glycosyltransferase activity"/>
    <property type="evidence" value="ECO:0007669"/>
    <property type="project" value="InterPro"/>
</dbReference>
<dbReference type="SUPFAM" id="SSF53756">
    <property type="entry name" value="UDP-Glycosyltransferase/glycogen phosphorylase"/>
    <property type="match status" value="1"/>
</dbReference>
<feature type="domain" description="Glycosyltransferase subfamily 4-like N-terminal" evidence="2">
    <location>
        <begin position="19"/>
        <end position="189"/>
    </location>
</feature>
<evidence type="ECO:0000313" key="3">
    <source>
        <dbReference type="EMBL" id="MBJ3783125.1"/>
    </source>
</evidence>
<dbReference type="Pfam" id="PF00534">
    <property type="entry name" value="Glycos_transf_1"/>
    <property type="match status" value="1"/>
</dbReference>
<dbReference type="PANTHER" id="PTHR45947:SF3">
    <property type="entry name" value="SULFOQUINOVOSYL TRANSFERASE SQD2"/>
    <property type="match status" value="1"/>
</dbReference>
<comment type="caution">
    <text evidence="3">The sequence shown here is derived from an EMBL/GenBank/DDBJ whole genome shotgun (WGS) entry which is preliminary data.</text>
</comment>
<dbReference type="CDD" id="cd03801">
    <property type="entry name" value="GT4_PimA-like"/>
    <property type="match status" value="1"/>
</dbReference>
<dbReference type="AlphaFoldDB" id="A0A934IVT5"/>
<dbReference type="Proteomes" id="UP000602124">
    <property type="component" value="Unassembled WGS sequence"/>
</dbReference>
<protein>
    <submittedName>
        <fullName evidence="3">Glycosyltransferase family 4 protein</fullName>
    </submittedName>
</protein>
<dbReference type="RefSeq" id="WP_198874379.1">
    <property type="nucleotide sequence ID" value="NZ_JAEKMH010000001.1"/>
</dbReference>
<dbReference type="Pfam" id="PF13439">
    <property type="entry name" value="Glyco_transf_4"/>
    <property type="match status" value="1"/>
</dbReference>